<dbReference type="Pfam" id="PF06496">
    <property type="entry name" value="DUF1097"/>
    <property type="match status" value="1"/>
</dbReference>
<evidence type="ECO:0008006" key="4">
    <source>
        <dbReference type="Google" id="ProtNLM"/>
    </source>
</evidence>
<dbReference type="AlphaFoldDB" id="A0A1H3K0M0"/>
<proteinExistence type="predicted"/>
<dbReference type="OrthoDB" id="8266131at2"/>
<feature type="transmembrane region" description="Helical" evidence="1">
    <location>
        <begin position="77"/>
        <end position="96"/>
    </location>
</feature>
<evidence type="ECO:0000313" key="3">
    <source>
        <dbReference type="Proteomes" id="UP000199652"/>
    </source>
</evidence>
<feature type="transmembrane region" description="Helical" evidence="1">
    <location>
        <begin position="135"/>
        <end position="154"/>
    </location>
</feature>
<reference evidence="3" key="1">
    <citation type="submission" date="2016-10" db="EMBL/GenBank/DDBJ databases">
        <authorList>
            <person name="Varghese N."/>
            <person name="Submissions S."/>
        </authorList>
    </citation>
    <scope>NUCLEOTIDE SEQUENCE [LARGE SCALE GENOMIC DNA]</scope>
    <source>
        <strain evidence="3">VPI 5359</strain>
    </source>
</reference>
<dbReference type="RefSeq" id="WP_090247254.1">
    <property type="nucleotide sequence ID" value="NZ_FNOU01000037.1"/>
</dbReference>
<protein>
    <recommendedName>
        <fullName evidence="4">DUF1097 domain-containing protein</fullName>
    </recommendedName>
</protein>
<feature type="transmembrane region" description="Helical" evidence="1">
    <location>
        <begin position="108"/>
        <end position="129"/>
    </location>
</feature>
<dbReference type="Proteomes" id="UP000199652">
    <property type="component" value="Unassembled WGS sequence"/>
</dbReference>
<keyword evidence="3" id="KW-1185">Reference proteome</keyword>
<organism evidence="2 3">
    <name type="scientific">Eubacterium barkeri</name>
    <name type="common">Clostridium barkeri</name>
    <dbReference type="NCBI Taxonomy" id="1528"/>
    <lineage>
        <taxon>Bacteria</taxon>
        <taxon>Bacillati</taxon>
        <taxon>Bacillota</taxon>
        <taxon>Clostridia</taxon>
        <taxon>Eubacteriales</taxon>
        <taxon>Eubacteriaceae</taxon>
        <taxon>Eubacterium</taxon>
    </lineage>
</organism>
<dbReference type="EMBL" id="FNOU01000037">
    <property type="protein sequence ID" value="SDY45753.1"/>
    <property type="molecule type" value="Genomic_DNA"/>
</dbReference>
<keyword evidence="1" id="KW-1133">Transmembrane helix</keyword>
<dbReference type="InterPro" id="IPR009476">
    <property type="entry name" value="DUF1097"/>
</dbReference>
<keyword evidence="1" id="KW-0472">Membrane</keyword>
<gene>
    <name evidence="2" type="ORF">SAMN04488579_1378</name>
</gene>
<sequence length="164" mass="17466">MKLEKIDVSVSILAALACIFATIQVPVWAIFVGWAWYFALGSTPDLIKKSILPTFLGSILAVLAFILIDWFGLMMPALPALALAVLITVFLLMLGLKIPACGLSLVAFNAYSCLFVGYGANAFMVVPGIPALLNAVIWISGANILGLLFGYLSIKLTTIGAKDE</sequence>
<dbReference type="STRING" id="1528.SAMN04488579_1378"/>
<evidence type="ECO:0000313" key="2">
    <source>
        <dbReference type="EMBL" id="SDY45753.1"/>
    </source>
</evidence>
<keyword evidence="1" id="KW-0812">Transmembrane</keyword>
<feature type="transmembrane region" description="Helical" evidence="1">
    <location>
        <begin position="51"/>
        <end position="71"/>
    </location>
</feature>
<evidence type="ECO:0000256" key="1">
    <source>
        <dbReference type="SAM" id="Phobius"/>
    </source>
</evidence>
<name>A0A1H3K0M0_EUBBA</name>
<feature type="transmembrane region" description="Helical" evidence="1">
    <location>
        <begin position="12"/>
        <end position="39"/>
    </location>
</feature>
<accession>A0A1H3K0M0</accession>
<dbReference type="PROSITE" id="PS51257">
    <property type="entry name" value="PROKAR_LIPOPROTEIN"/>
    <property type="match status" value="1"/>
</dbReference>